<feature type="domain" description="Flagellar motor switch protein FliN-like C-terminal" evidence="8">
    <location>
        <begin position="339"/>
        <end position="408"/>
    </location>
</feature>
<dbReference type="EMBL" id="CP063356">
    <property type="protein sequence ID" value="QOY34478.1"/>
    <property type="molecule type" value="Genomic_DNA"/>
</dbReference>
<dbReference type="SUPFAM" id="SSF103039">
    <property type="entry name" value="CheC-like"/>
    <property type="match status" value="1"/>
</dbReference>
<keyword evidence="10" id="KW-0282">Flagellum</keyword>
<evidence type="ECO:0000256" key="2">
    <source>
        <dbReference type="ARBA" id="ARBA00009226"/>
    </source>
</evidence>
<keyword evidence="6" id="KW-0472">Membrane</keyword>
<dbReference type="InterPro" id="IPR036429">
    <property type="entry name" value="SpoA-like_sf"/>
</dbReference>
<dbReference type="InterPro" id="IPR001172">
    <property type="entry name" value="FliN_T3SS_HrcQb"/>
</dbReference>
<gene>
    <name evidence="11" type="primary">fliY</name>
    <name evidence="11" type="ORF">AWH56_017355</name>
    <name evidence="10" type="ORF">AWH56_19510</name>
</gene>
<evidence type="ECO:0000256" key="5">
    <source>
        <dbReference type="ARBA" id="ARBA00022779"/>
    </source>
</evidence>
<comment type="subcellular location">
    <subcellularLocation>
        <location evidence="1">Cell membrane</location>
        <topology evidence="1">Peripheral membrane protein</topology>
        <orientation evidence="1">Cytoplasmic side</orientation>
    </subcellularLocation>
</comment>
<feature type="domain" description="CheC-like protein" evidence="9">
    <location>
        <begin position="138"/>
        <end position="172"/>
    </location>
</feature>
<keyword evidence="4" id="KW-0145">Chemotaxis</keyword>
<evidence type="ECO:0000256" key="6">
    <source>
        <dbReference type="ARBA" id="ARBA00023136"/>
    </source>
</evidence>
<dbReference type="GO" id="GO:0003774">
    <property type="term" value="F:cytoskeletal motor activity"/>
    <property type="evidence" value="ECO:0007669"/>
    <property type="project" value="InterPro"/>
</dbReference>
<evidence type="ECO:0000259" key="8">
    <source>
        <dbReference type="Pfam" id="PF01052"/>
    </source>
</evidence>
<dbReference type="InterPro" id="IPR007597">
    <property type="entry name" value="CheC"/>
</dbReference>
<accession>A0A1S2L8K1</accession>
<evidence type="ECO:0000256" key="7">
    <source>
        <dbReference type="SAM" id="MobiDB-lite"/>
    </source>
</evidence>
<keyword evidence="12" id="KW-1185">Reference proteome</keyword>
<evidence type="ECO:0000313" key="11">
    <source>
        <dbReference type="EMBL" id="QOY34478.1"/>
    </source>
</evidence>
<dbReference type="PANTHER" id="PTHR43484">
    <property type="match status" value="1"/>
</dbReference>
<dbReference type="RefSeq" id="WP_071318634.1">
    <property type="nucleotide sequence ID" value="NZ_CP063356.2"/>
</dbReference>
<comment type="similarity">
    <text evidence="2">Belongs to the FliN/MopA/SpaO family.</text>
</comment>
<sequence>MSDMLSQDEINALLSGLNNDDNEDSSEAPSLNIENYLSSIEQDALGEIGNISFGSAATALSTLLNQKVDITTPKVSIIDKKELEDQFPQPHVAVHVKYTEGFDGINLLVIKTIDAAIIANLMLGGDGTGVNETELGEMEISAVQEAMNQMMGSASTSMSTIFNKKVDISPPGIDLMDVKEGQGTTNIPDEETLVKISFSLKIGTLIDSQIMQLVTVSFAKDLVDQLMNPRSDEEELIPEPAQLQQEMHQQPSQDFQQPSQGYQQPPVQPYYENQGQQPQYGVPAAHYYEQQPRQPQNFGGMAYSQQPPNQRAANVQPAAFSNFDAPSLNDAEAKNLSMLLDIQLQVTVELGRTKRSIKEILELSQGSIVELDKLAGEPVDILVNNKLIAKGEVVVIDENFGVRVTDIVSQSDRLKNLQ</sequence>
<dbReference type="PRINTS" id="PR00956">
    <property type="entry name" value="FLGMOTORFLIN"/>
</dbReference>
<dbReference type="GO" id="GO:0009425">
    <property type="term" value="C:bacterial-type flagellum basal body"/>
    <property type="evidence" value="ECO:0007669"/>
    <property type="project" value="InterPro"/>
</dbReference>
<dbReference type="GO" id="GO:0071973">
    <property type="term" value="P:bacterial-type flagellum-dependent cell motility"/>
    <property type="evidence" value="ECO:0007669"/>
    <property type="project" value="InterPro"/>
</dbReference>
<dbReference type="CDD" id="cd17907">
    <property type="entry name" value="FliY_FliN-Y"/>
    <property type="match status" value="1"/>
</dbReference>
<dbReference type="InterPro" id="IPR051469">
    <property type="entry name" value="FliN/MopA/SpaO"/>
</dbReference>
<keyword evidence="10" id="KW-0969">Cilium</keyword>
<dbReference type="NCBIfam" id="NF005995">
    <property type="entry name" value="PRK08119.1"/>
    <property type="match status" value="1"/>
</dbReference>
<dbReference type="GO" id="GO:0016787">
    <property type="term" value="F:hydrolase activity"/>
    <property type="evidence" value="ECO:0007669"/>
    <property type="project" value="InterPro"/>
</dbReference>
<evidence type="ECO:0000256" key="4">
    <source>
        <dbReference type="ARBA" id="ARBA00022500"/>
    </source>
</evidence>
<evidence type="ECO:0000256" key="3">
    <source>
        <dbReference type="ARBA" id="ARBA00022475"/>
    </source>
</evidence>
<dbReference type="OrthoDB" id="9773459at2"/>
<dbReference type="Gene3D" id="2.30.330.10">
    <property type="entry name" value="SpoA-like"/>
    <property type="match status" value="1"/>
</dbReference>
<dbReference type="AlphaFoldDB" id="A0A1S2L8K1"/>
<proteinExistence type="inferred from homology"/>
<keyword evidence="3" id="KW-1003">Cell membrane</keyword>
<evidence type="ECO:0000256" key="1">
    <source>
        <dbReference type="ARBA" id="ARBA00004413"/>
    </source>
</evidence>
<reference evidence="11 12" key="3">
    <citation type="journal article" date="2019" name="Int. J. Syst. Evol. Microbiol.">
        <title>Anaerobacillus isosaccharinicus sp. nov., an alkaliphilic bacterium which degrades isosaccharinic acid.</title>
        <authorList>
            <person name="Bassil N.M."/>
            <person name="Lloyd J.R."/>
        </authorList>
    </citation>
    <scope>NUCLEOTIDE SEQUENCE [LARGE SCALE GENOMIC DNA]</scope>
    <source>
        <strain evidence="11 12">NB2006</strain>
    </source>
</reference>
<reference evidence="11 12" key="2">
    <citation type="journal article" date="2017" name="Genome Announc.">
        <title>Draft Genome Sequences of Four Alkaliphilic Bacteria Belonging to the Anaerobacillus Genus.</title>
        <authorList>
            <person name="Bassil N.M."/>
            <person name="Lloyd J.R."/>
        </authorList>
    </citation>
    <scope>NUCLEOTIDE SEQUENCE [LARGE SCALE GENOMIC DNA]</scope>
    <source>
        <strain evidence="11 12">NB2006</strain>
    </source>
</reference>
<feature type="region of interest" description="Disordered" evidence="7">
    <location>
        <begin position="244"/>
        <end position="278"/>
    </location>
</feature>
<reference evidence="11" key="4">
    <citation type="submission" date="2020-10" db="EMBL/GenBank/DDBJ databases">
        <authorList>
            <person name="Bassil N.M."/>
            <person name="Lloyd J.R."/>
        </authorList>
    </citation>
    <scope>NUCLEOTIDE SEQUENCE</scope>
    <source>
        <strain evidence="11">NB2006</strain>
    </source>
</reference>
<dbReference type="InterPro" id="IPR001543">
    <property type="entry name" value="FliN-like_C"/>
</dbReference>
<dbReference type="Pfam" id="PF01052">
    <property type="entry name" value="FliMN_C"/>
    <property type="match status" value="1"/>
</dbReference>
<dbReference type="NCBIfam" id="TIGR02480">
    <property type="entry name" value="fliN"/>
    <property type="match status" value="1"/>
</dbReference>
<dbReference type="Pfam" id="PF04509">
    <property type="entry name" value="CheC"/>
    <property type="match status" value="2"/>
</dbReference>
<dbReference type="KEGG" id="aia:AWH56_017355"/>
<evidence type="ECO:0000259" key="9">
    <source>
        <dbReference type="Pfam" id="PF04509"/>
    </source>
</evidence>
<dbReference type="Gene3D" id="3.40.1550.10">
    <property type="entry name" value="CheC-like"/>
    <property type="match status" value="1"/>
</dbReference>
<keyword evidence="10" id="KW-0966">Cell projection</keyword>
<reference evidence="10 12" key="1">
    <citation type="submission" date="2016-10" db="EMBL/GenBank/DDBJ databases">
        <title>Draft genome sequences of four alkaliphilic bacteria belonging to the Anaerobacillus genus.</title>
        <authorList>
            <person name="Bassil N.M."/>
            <person name="Lloyd J.R."/>
        </authorList>
    </citation>
    <scope>NUCLEOTIDE SEQUENCE [LARGE SCALE GENOMIC DNA]</scope>
    <source>
        <strain evidence="10 12">NB2006</strain>
    </source>
</reference>
<evidence type="ECO:0000313" key="12">
    <source>
        <dbReference type="Proteomes" id="UP000180175"/>
    </source>
</evidence>
<dbReference type="InterPro" id="IPR028976">
    <property type="entry name" value="CheC-like_sf"/>
</dbReference>
<keyword evidence="5" id="KW-0283">Flagellar rotation</keyword>
<dbReference type="PANTHER" id="PTHR43484:SF1">
    <property type="entry name" value="FLAGELLAR MOTOR SWITCH PROTEIN FLIN"/>
    <property type="match status" value="1"/>
</dbReference>
<dbReference type="Proteomes" id="UP000180175">
    <property type="component" value="Chromosome"/>
</dbReference>
<feature type="compositionally biased region" description="Low complexity" evidence="7">
    <location>
        <begin position="249"/>
        <end position="274"/>
    </location>
</feature>
<organism evidence="10 12">
    <name type="scientific">Anaerobacillus isosaccharinicus</name>
    <dbReference type="NCBI Taxonomy" id="1532552"/>
    <lineage>
        <taxon>Bacteria</taxon>
        <taxon>Bacillati</taxon>
        <taxon>Bacillota</taxon>
        <taxon>Bacilli</taxon>
        <taxon>Bacillales</taxon>
        <taxon>Bacillaceae</taxon>
        <taxon>Anaerobacillus</taxon>
    </lineage>
</organism>
<dbReference type="SUPFAM" id="SSF101801">
    <property type="entry name" value="Surface presentation of antigens (SPOA)"/>
    <property type="match status" value="1"/>
</dbReference>
<dbReference type="InterPro" id="IPR012826">
    <property type="entry name" value="FliN"/>
</dbReference>
<evidence type="ECO:0000313" key="10">
    <source>
        <dbReference type="EMBL" id="OIJ08097.1"/>
    </source>
</evidence>
<feature type="domain" description="CheC-like protein" evidence="9">
    <location>
        <begin position="40"/>
        <end position="77"/>
    </location>
</feature>
<feature type="region of interest" description="Disordered" evidence="7">
    <location>
        <begin position="294"/>
        <end position="313"/>
    </location>
</feature>
<dbReference type="EMBL" id="LQXD01000165">
    <property type="protein sequence ID" value="OIJ08097.1"/>
    <property type="molecule type" value="Genomic_DNA"/>
</dbReference>
<protein>
    <submittedName>
        <fullName evidence="10">Flagellar motor switch phosphatase FliY</fullName>
    </submittedName>
</protein>
<name>A0A1S2L8K1_9BACI</name>
<dbReference type="GO" id="GO:0006935">
    <property type="term" value="P:chemotaxis"/>
    <property type="evidence" value="ECO:0007669"/>
    <property type="project" value="UniProtKB-KW"/>
</dbReference>
<dbReference type="GO" id="GO:0005886">
    <property type="term" value="C:plasma membrane"/>
    <property type="evidence" value="ECO:0007669"/>
    <property type="project" value="UniProtKB-SubCell"/>
</dbReference>